<dbReference type="InterPro" id="IPR000772">
    <property type="entry name" value="Ricin_B_lectin"/>
</dbReference>
<evidence type="ECO:0000313" key="14">
    <source>
        <dbReference type="Proteomes" id="UP000310708"/>
    </source>
</evidence>
<dbReference type="EMBL" id="SPRV01000101">
    <property type="protein sequence ID" value="TIC57937.1"/>
    <property type="molecule type" value="Genomic_DNA"/>
</dbReference>
<evidence type="ECO:0000313" key="4">
    <source>
        <dbReference type="EMBL" id="TIB95150.1"/>
    </source>
</evidence>
<dbReference type="PROSITE" id="PS50231">
    <property type="entry name" value="RICIN_B_LECTIN"/>
    <property type="match status" value="1"/>
</dbReference>
<dbReference type="Proteomes" id="UP000309601">
    <property type="component" value="Unassembled WGS sequence"/>
</dbReference>
<dbReference type="Proteomes" id="UP000307169">
    <property type="component" value="Unassembled WGS sequence"/>
</dbReference>
<accession>A0A4T0MNC8</accession>
<dbReference type="CDD" id="cd00161">
    <property type="entry name" value="beta-trefoil_Ricin-like"/>
    <property type="match status" value="1"/>
</dbReference>
<name>A0A4T0MNC8_9BASI</name>
<dbReference type="Proteomes" id="UP000305647">
    <property type="component" value="Unassembled WGS sequence"/>
</dbReference>
<evidence type="ECO:0000313" key="10">
    <source>
        <dbReference type="Proteomes" id="UP000305647"/>
    </source>
</evidence>
<dbReference type="OMA" id="HPNTAFN"/>
<dbReference type="EMBL" id="SPRO01000098">
    <property type="protein sequence ID" value="TIC23187.1"/>
    <property type="molecule type" value="Genomic_DNA"/>
</dbReference>
<gene>
    <name evidence="8" type="ORF">E3Q01_04387</name>
    <name evidence="7" type="ORF">E3Q02_04359</name>
    <name evidence="6" type="ORF">E3Q03_04372</name>
    <name evidence="5" type="ORF">E3Q10_04365</name>
    <name evidence="4" type="ORF">E3Q17_04375</name>
    <name evidence="3" type="ORF">E3Q22_04355</name>
</gene>
<sequence>MKLQIISIAAIASLVAALPQGDAFGAPPPPSNTSTTPPTPTGEVGVAIHPNGDTSKCVDVAGASFGNGTPVQIYDCNGTDAQKFVIRKGQTSVKVANRNFCLDAGSNPGSGIKAKIWQCYDGLPAQNFWYTGDNRIAVTGQGQCLDLTDGRKANGNVLQTWQCYDNNLNQVWNT</sequence>
<keyword evidence="1" id="KW-0732">Signal</keyword>
<evidence type="ECO:0000313" key="11">
    <source>
        <dbReference type="Proteomes" id="UP000307169"/>
    </source>
</evidence>
<evidence type="ECO:0000313" key="8">
    <source>
        <dbReference type="EMBL" id="TIC61279.1"/>
    </source>
</evidence>
<feature type="chain" id="PRO_5044609202" description="Ricin B lectin domain-containing protein" evidence="1">
    <location>
        <begin position="18"/>
        <end position="174"/>
    </location>
</feature>
<dbReference type="AlphaFoldDB" id="A0A4T0MNC8"/>
<comment type="caution">
    <text evidence="5">The sequence shown here is derived from an EMBL/GenBank/DDBJ whole genome shotgun (WGS) entry which is preliminary data.</text>
</comment>
<dbReference type="EMBL" id="SPRC01000092">
    <property type="protein sequence ID" value="TIB73298.1"/>
    <property type="molecule type" value="Genomic_DNA"/>
</dbReference>
<dbReference type="EMBL" id="SPRX01000104">
    <property type="protein sequence ID" value="TIC61279.1"/>
    <property type="molecule type" value="Genomic_DNA"/>
</dbReference>
<evidence type="ECO:0000313" key="3">
    <source>
        <dbReference type="EMBL" id="TIB73298.1"/>
    </source>
</evidence>
<protein>
    <recommendedName>
        <fullName evidence="2">Ricin B lectin domain-containing protein</fullName>
    </recommendedName>
</protein>
<dbReference type="EMBL" id="SPRH01000106">
    <property type="protein sequence ID" value="TIB95150.1"/>
    <property type="molecule type" value="Genomic_DNA"/>
</dbReference>
<dbReference type="Proteomes" id="UP000310685">
    <property type="component" value="Unassembled WGS sequence"/>
</dbReference>
<dbReference type="EMBL" id="SPRW01000095">
    <property type="protein sequence ID" value="TIC60273.1"/>
    <property type="molecule type" value="Genomic_DNA"/>
</dbReference>
<evidence type="ECO:0000313" key="5">
    <source>
        <dbReference type="EMBL" id="TIC23187.1"/>
    </source>
</evidence>
<dbReference type="Proteomes" id="UP000310708">
    <property type="component" value="Unassembled WGS sequence"/>
</dbReference>
<evidence type="ECO:0000259" key="2">
    <source>
        <dbReference type="SMART" id="SM00458"/>
    </source>
</evidence>
<dbReference type="SUPFAM" id="SSF50370">
    <property type="entry name" value="Ricin B-like lectins"/>
    <property type="match status" value="1"/>
</dbReference>
<evidence type="ECO:0000313" key="13">
    <source>
        <dbReference type="Proteomes" id="UP000310685"/>
    </source>
</evidence>
<dbReference type="InterPro" id="IPR035992">
    <property type="entry name" value="Ricin_B-like_lectins"/>
</dbReference>
<reference evidence="9 10" key="1">
    <citation type="submission" date="2019-03" db="EMBL/GenBank/DDBJ databases">
        <title>Sequencing 25 genomes of Wallemia mellicola.</title>
        <authorList>
            <person name="Gostincar C."/>
        </authorList>
    </citation>
    <scope>NUCLEOTIDE SEQUENCE [LARGE SCALE GENOMIC DNA]</scope>
    <source>
        <strain evidence="4 11">EXF-1262</strain>
        <strain evidence="7 12">EXF-1274</strain>
        <strain evidence="6 9">EXF-1277</strain>
        <strain evidence="3 13">EXF-6152</strain>
        <strain evidence="8 14">EXF-757</strain>
        <strain evidence="5 10">EXF-8738</strain>
    </source>
</reference>
<evidence type="ECO:0000313" key="6">
    <source>
        <dbReference type="EMBL" id="TIC57937.1"/>
    </source>
</evidence>
<organism evidence="5 10">
    <name type="scientific">Wallemia mellicola</name>
    <dbReference type="NCBI Taxonomy" id="1708541"/>
    <lineage>
        <taxon>Eukaryota</taxon>
        <taxon>Fungi</taxon>
        <taxon>Dikarya</taxon>
        <taxon>Basidiomycota</taxon>
        <taxon>Wallemiomycotina</taxon>
        <taxon>Wallemiomycetes</taxon>
        <taxon>Wallemiales</taxon>
        <taxon>Wallemiaceae</taxon>
        <taxon>Wallemia</taxon>
    </lineage>
</organism>
<dbReference type="Pfam" id="PF00652">
    <property type="entry name" value="Ricin_B_lectin"/>
    <property type="match status" value="1"/>
</dbReference>
<evidence type="ECO:0000313" key="9">
    <source>
        <dbReference type="Proteomes" id="UP000305362"/>
    </source>
</evidence>
<evidence type="ECO:0000313" key="7">
    <source>
        <dbReference type="EMBL" id="TIC60273.1"/>
    </source>
</evidence>
<evidence type="ECO:0000313" key="12">
    <source>
        <dbReference type="Proteomes" id="UP000309601"/>
    </source>
</evidence>
<proteinExistence type="predicted"/>
<feature type="domain" description="Ricin B lectin" evidence="2">
    <location>
        <begin position="42"/>
        <end position="174"/>
    </location>
</feature>
<dbReference type="OrthoDB" id="6770063at2759"/>
<dbReference type="Gene3D" id="2.80.10.50">
    <property type="match status" value="2"/>
</dbReference>
<evidence type="ECO:0000256" key="1">
    <source>
        <dbReference type="SAM" id="SignalP"/>
    </source>
</evidence>
<dbReference type="SMART" id="SM00458">
    <property type="entry name" value="RICIN"/>
    <property type="match status" value="1"/>
</dbReference>
<feature type="signal peptide" evidence="1">
    <location>
        <begin position="1"/>
        <end position="17"/>
    </location>
</feature>
<dbReference type="Proteomes" id="UP000305362">
    <property type="component" value="Unassembled WGS sequence"/>
</dbReference>